<dbReference type="RefSeq" id="WP_173576799.1">
    <property type="nucleotide sequence ID" value="NZ_WOSW01000009.1"/>
</dbReference>
<keyword evidence="3" id="KW-1185">Reference proteome</keyword>
<dbReference type="Proteomes" id="UP000615326">
    <property type="component" value="Unassembled WGS sequence"/>
</dbReference>
<evidence type="ECO:0000313" key="2">
    <source>
        <dbReference type="EMBL" id="NHO32264.1"/>
    </source>
</evidence>
<gene>
    <name evidence="2" type="ORF">GOB84_06755</name>
</gene>
<comment type="caution">
    <text evidence="2">The sequence shown here is derived from an EMBL/GenBank/DDBJ whole genome shotgun (WGS) entry which is preliminary data.</text>
</comment>
<name>A0ABX0KA05_9PROT</name>
<accession>A0ABX0KA05</accession>
<evidence type="ECO:0000313" key="3">
    <source>
        <dbReference type="Proteomes" id="UP000615326"/>
    </source>
</evidence>
<evidence type="ECO:0000256" key="1">
    <source>
        <dbReference type="SAM" id="MobiDB-lite"/>
    </source>
</evidence>
<organism evidence="2 3">
    <name type="scientific">Acetobacter fallax</name>
    <dbReference type="NCBI Taxonomy" id="1737473"/>
    <lineage>
        <taxon>Bacteria</taxon>
        <taxon>Pseudomonadati</taxon>
        <taxon>Pseudomonadota</taxon>
        <taxon>Alphaproteobacteria</taxon>
        <taxon>Acetobacterales</taxon>
        <taxon>Acetobacteraceae</taxon>
        <taxon>Acetobacter</taxon>
    </lineage>
</organism>
<sequence>MRITTIARQDGTRAGTQVITVAIGAGMTLRVIGGDGSETASGTTNAPGDGAIRAGMAPDADKTTLNGFDE</sequence>
<reference evidence="2 3" key="1">
    <citation type="journal article" date="2020" name="Int. J. Syst. Evol. Microbiol.">
        <title>Novel acetic acid bacteria from cider fermentations: Acetobacter conturbans sp. nov. and Acetobacter fallax sp. nov.</title>
        <authorList>
            <person name="Sombolestani A.S."/>
            <person name="Cleenwerck I."/>
            <person name="Cnockaert M."/>
            <person name="Borremans W."/>
            <person name="Wieme A.D."/>
            <person name="De Vuyst L."/>
            <person name="Vandamme P."/>
        </authorList>
    </citation>
    <scope>NUCLEOTIDE SEQUENCE [LARGE SCALE GENOMIC DNA]</scope>
    <source>
        <strain evidence="2 3">LMG 1637</strain>
    </source>
</reference>
<proteinExistence type="predicted"/>
<feature type="region of interest" description="Disordered" evidence="1">
    <location>
        <begin position="36"/>
        <end position="70"/>
    </location>
</feature>
<protein>
    <submittedName>
        <fullName evidence="2">Uncharacterized protein</fullName>
    </submittedName>
</protein>
<dbReference type="EMBL" id="WOSW01000009">
    <property type="protein sequence ID" value="NHO32264.1"/>
    <property type="molecule type" value="Genomic_DNA"/>
</dbReference>